<dbReference type="InterPro" id="IPR012347">
    <property type="entry name" value="Ferritin-like"/>
</dbReference>
<keyword evidence="1" id="KW-0560">Oxidoreductase</keyword>
<dbReference type="RefSeq" id="WP_310547225.1">
    <property type="nucleotide sequence ID" value="NZ_JAVKGR010000001.1"/>
</dbReference>
<name>A0ABU2DNZ4_9MICC</name>
<dbReference type="GO" id="GO:0097266">
    <property type="term" value="F:phenylacetyl-CoA 1,2-epoxidase activity"/>
    <property type="evidence" value="ECO:0007669"/>
    <property type="project" value="UniProtKB-EC"/>
</dbReference>
<dbReference type="NCBIfam" id="TIGR02158">
    <property type="entry name" value="PA_CoA_Oxy3"/>
    <property type="match status" value="1"/>
</dbReference>
<dbReference type="InterPro" id="IPR009078">
    <property type="entry name" value="Ferritin-like_SF"/>
</dbReference>
<dbReference type="InterPro" id="IPR011882">
    <property type="entry name" value="PaaC"/>
</dbReference>
<accession>A0ABU2DNZ4</accession>
<sequence>MSFASHDSATKQSQGEAITPEDIAESIAGSGAQATEDVARYALILGDDSLMLAQRLGAWISRAPELEEDIALANIALDLLGHARFLLTYAASAWGKTEDDLAYFRDEEEFRSCRLVEQENGDFGKTIARQLIFSFYAHELYSRLVNSSDATLAAIADKALREVAYHQDHAAQWVLRLGMGTEESARRMQAGIDQLWPLVEELFADVEPVGRLEGVAVAPSSLREPTLDRITEVITDAGLTVAEAPPAYGGDRSGRYSEQRGFILAEMQVLARQHPGATW</sequence>
<dbReference type="PANTHER" id="PTHR30458">
    <property type="entry name" value="PHENYLACETIC ACID DEGRADATION PROTEIN PAA"/>
    <property type="match status" value="1"/>
</dbReference>
<protein>
    <submittedName>
        <fullName evidence="1">1,2-phenylacetyl-CoA epoxidase subunit PaaC</fullName>
        <ecNumber evidence="1">1.14.13.149</ecNumber>
    </submittedName>
</protein>
<dbReference type="InterPro" id="IPR052703">
    <property type="entry name" value="Aromatic_CoA_ox/epox"/>
</dbReference>
<comment type="caution">
    <text evidence="1">The sequence shown here is derived from an EMBL/GenBank/DDBJ whole genome shotgun (WGS) entry which is preliminary data.</text>
</comment>
<dbReference type="Proteomes" id="UP001251870">
    <property type="component" value="Unassembled WGS sequence"/>
</dbReference>
<dbReference type="Pfam" id="PF05138">
    <property type="entry name" value="PaaA_PaaC"/>
    <property type="match status" value="1"/>
</dbReference>
<organism evidence="1 2">
    <name type="scientific">Nesterenkonia aerolata</name>
    <dbReference type="NCBI Taxonomy" id="3074079"/>
    <lineage>
        <taxon>Bacteria</taxon>
        <taxon>Bacillati</taxon>
        <taxon>Actinomycetota</taxon>
        <taxon>Actinomycetes</taxon>
        <taxon>Micrococcales</taxon>
        <taxon>Micrococcaceae</taxon>
        <taxon>Nesterenkonia</taxon>
    </lineage>
</organism>
<keyword evidence="2" id="KW-1185">Reference proteome</keyword>
<proteinExistence type="predicted"/>
<dbReference type="PANTHER" id="PTHR30458:SF0">
    <property type="entry name" value="1,2-PHENYLACETYL-COA EPOXIDASE, SUBUNIT C"/>
    <property type="match status" value="1"/>
</dbReference>
<dbReference type="EMBL" id="JAVKGR010000001">
    <property type="protein sequence ID" value="MDR8018242.1"/>
    <property type="molecule type" value="Genomic_DNA"/>
</dbReference>
<dbReference type="EC" id="1.14.13.149" evidence="1"/>
<evidence type="ECO:0000313" key="1">
    <source>
        <dbReference type="EMBL" id="MDR8018242.1"/>
    </source>
</evidence>
<gene>
    <name evidence="1" type="primary">paaC</name>
    <name evidence="1" type="ORF">RIL96_01495</name>
</gene>
<evidence type="ECO:0000313" key="2">
    <source>
        <dbReference type="Proteomes" id="UP001251870"/>
    </source>
</evidence>
<dbReference type="SUPFAM" id="SSF47240">
    <property type="entry name" value="Ferritin-like"/>
    <property type="match status" value="1"/>
</dbReference>
<dbReference type="PIRSF" id="PIRSF037834">
    <property type="entry name" value="PA_CoA_Oase3"/>
    <property type="match status" value="1"/>
</dbReference>
<dbReference type="Gene3D" id="1.20.1260.10">
    <property type="match status" value="1"/>
</dbReference>
<reference evidence="1 2" key="1">
    <citation type="submission" date="2023-09" db="EMBL/GenBank/DDBJ databases">
        <title>Description of three actinobacteria isolated from air of manufacturing shop in a pharmaceutical factory.</title>
        <authorList>
            <person name="Zhang D.-F."/>
        </authorList>
    </citation>
    <scope>NUCLEOTIDE SEQUENCE [LARGE SCALE GENOMIC DNA]</scope>
    <source>
        <strain evidence="1 2">LY-0111</strain>
    </source>
</reference>
<dbReference type="InterPro" id="IPR007814">
    <property type="entry name" value="PaaA_PaaC"/>
</dbReference>